<dbReference type="InterPro" id="IPR027640">
    <property type="entry name" value="Kinesin-like_fam"/>
</dbReference>
<dbReference type="InParanoid" id="A0A3N4KWW7"/>
<dbReference type="GO" id="GO:0005634">
    <property type="term" value="C:nucleus"/>
    <property type="evidence" value="ECO:0007669"/>
    <property type="project" value="TreeGrafter"/>
</dbReference>
<sequence length="650" mass="71942">MDSSPRSLQPISNTINDPLFKVFLRLRPSSPRFSLSETRFLNTAPGQSCIYVTPPADRSRHKATEKFAFTRIFEETSEQREIFEETLLPLLEGAVIGGQDGTLATLGVTGSGKTYTILGNDRVKGMTQMALEVLFNAFGHRVVDFNKVDLQTLDNSEALVLDTPTFHERMQSSLDGYSSKRSSFAHITTPNIPSVSGINIPLPDSTSRYGILLSMYELYNDRIFDLLIESSSSSSTPKRKALIFKKPSTISAWDTSKEQKKVVSGLRKVYAASYAEALQIIEHGQANRTVSTTHTNNPSSRSHAFLQIEIKRFSSRNTERGSANLCIVDLAGSERSRTAEAGSINRSLMCLGQCLQLQNQGSDNGKPSIVPWRQSKLTELLFSNSFSGAGGGQGACMIVTADAMGDFSATSQILRYSALAREVSAPRISRSLSVCSSVSSCSESAVDALAGSVSSLAIATDLTVPPLSAAPEEPSKDTIIARLLSKLHETESRLQLAEERCEALENKCLFIEQSVREEVADDMELRLEEVRRSMLDRLRVEEEWREGYVDGKIEIMKRGIQVHKDAPRSVYLRIEELEDENERLRRELMQLKREAGNRSPSKGQIPREVREAGYRTPSKGQVVKGRKGSKPLKDVLNLEAFRALTISGER</sequence>
<proteinExistence type="inferred from homology"/>
<dbReference type="Pfam" id="PF00225">
    <property type="entry name" value="Kinesin"/>
    <property type="match status" value="1"/>
</dbReference>
<dbReference type="InterPro" id="IPR001752">
    <property type="entry name" value="Kinesin_motor_dom"/>
</dbReference>
<evidence type="ECO:0000313" key="9">
    <source>
        <dbReference type="EMBL" id="RPB13909.1"/>
    </source>
</evidence>
<dbReference type="GO" id="GO:0007018">
    <property type="term" value="P:microtubule-based movement"/>
    <property type="evidence" value="ECO:0007669"/>
    <property type="project" value="InterPro"/>
</dbReference>
<comment type="similarity">
    <text evidence="5">Belongs to the TRAFAC class myosin-kinesin ATPase superfamily. Kinesin family.</text>
</comment>
<dbReference type="OrthoDB" id="123929at2759"/>
<evidence type="ECO:0000256" key="3">
    <source>
        <dbReference type="ARBA" id="ARBA00022840"/>
    </source>
</evidence>
<keyword evidence="2 5" id="KW-0547">Nucleotide-binding</keyword>
<dbReference type="GO" id="GO:0005524">
    <property type="term" value="F:ATP binding"/>
    <property type="evidence" value="ECO:0007669"/>
    <property type="project" value="UniProtKB-UniRule"/>
</dbReference>
<organism evidence="9 10">
    <name type="scientific">Morchella conica CCBAS932</name>
    <dbReference type="NCBI Taxonomy" id="1392247"/>
    <lineage>
        <taxon>Eukaryota</taxon>
        <taxon>Fungi</taxon>
        <taxon>Dikarya</taxon>
        <taxon>Ascomycota</taxon>
        <taxon>Pezizomycotina</taxon>
        <taxon>Pezizomycetes</taxon>
        <taxon>Pezizales</taxon>
        <taxon>Morchellaceae</taxon>
        <taxon>Morchella</taxon>
    </lineage>
</organism>
<dbReference type="GO" id="GO:0005871">
    <property type="term" value="C:kinesin complex"/>
    <property type="evidence" value="ECO:0007669"/>
    <property type="project" value="TreeGrafter"/>
</dbReference>
<dbReference type="PRINTS" id="PR00380">
    <property type="entry name" value="KINESINHEAVY"/>
</dbReference>
<feature type="domain" description="Kinesin motor" evidence="8">
    <location>
        <begin position="19"/>
        <end position="423"/>
    </location>
</feature>
<dbReference type="GO" id="GO:0005874">
    <property type="term" value="C:microtubule"/>
    <property type="evidence" value="ECO:0007669"/>
    <property type="project" value="UniProtKB-KW"/>
</dbReference>
<keyword evidence="9" id="KW-0378">Hydrolase</keyword>
<dbReference type="PANTHER" id="PTHR24115">
    <property type="entry name" value="KINESIN-RELATED"/>
    <property type="match status" value="1"/>
</dbReference>
<keyword evidence="6" id="KW-0175">Coiled coil</keyword>
<dbReference type="EMBL" id="ML119120">
    <property type="protein sequence ID" value="RPB13909.1"/>
    <property type="molecule type" value="Genomic_DNA"/>
</dbReference>
<evidence type="ECO:0000256" key="7">
    <source>
        <dbReference type="SAM" id="MobiDB-lite"/>
    </source>
</evidence>
<dbReference type="Gene3D" id="3.40.850.10">
    <property type="entry name" value="Kinesin motor domain"/>
    <property type="match status" value="1"/>
</dbReference>
<dbReference type="InterPro" id="IPR036961">
    <property type="entry name" value="Kinesin_motor_dom_sf"/>
</dbReference>
<feature type="binding site" evidence="5">
    <location>
        <begin position="107"/>
        <end position="114"/>
    </location>
    <ligand>
        <name>ATP</name>
        <dbReference type="ChEBI" id="CHEBI:30616"/>
    </ligand>
</feature>
<dbReference type="GO" id="GO:0008017">
    <property type="term" value="F:microtubule binding"/>
    <property type="evidence" value="ECO:0007669"/>
    <property type="project" value="InterPro"/>
</dbReference>
<dbReference type="AlphaFoldDB" id="A0A3N4KWW7"/>
<evidence type="ECO:0000256" key="5">
    <source>
        <dbReference type="PROSITE-ProRule" id="PRU00283"/>
    </source>
</evidence>
<evidence type="ECO:0000256" key="6">
    <source>
        <dbReference type="SAM" id="Coils"/>
    </source>
</evidence>
<feature type="coiled-coil region" evidence="6">
    <location>
        <begin position="480"/>
        <end position="514"/>
    </location>
</feature>
<feature type="region of interest" description="Disordered" evidence="7">
    <location>
        <begin position="593"/>
        <end position="628"/>
    </location>
</feature>
<reference evidence="9 10" key="1">
    <citation type="journal article" date="2018" name="Nat. Ecol. Evol.">
        <title>Pezizomycetes genomes reveal the molecular basis of ectomycorrhizal truffle lifestyle.</title>
        <authorList>
            <person name="Murat C."/>
            <person name="Payen T."/>
            <person name="Noel B."/>
            <person name="Kuo A."/>
            <person name="Morin E."/>
            <person name="Chen J."/>
            <person name="Kohler A."/>
            <person name="Krizsan K."/>
            <person name="Balestrini R."/>
            <person name="Da Silva C."/>
            <person name="Montanini B."/>
            <person name="Hainaut M."/>
            <person name="Levati E."/>
            <person name="Barry K.W."/>
            <person name="Belfiori B."/>
            <person name="Cichocki N."/>
            <person name="Clum A."/>
            <person name="Dockter R.B."/>
            <person name="Fauchery L."/>
            <person name="Guy J."/>
            <person name="Iotti M."/>
            <person name="Le Tacon F."/>
            <person name="Lindquist E.A."/>
            <person name="Lipzen A."/>
            <person name="Malagnac F."/>
            <person name="Mello A."/>
            <person name="Molinier V."/>
            <person name="Miyauchi S."/>
            <person name="Poulain J."/>
            <person name="Riccioni C."/>
            <person name="Rubini A."/>
            <person name="Sitrit Y."/>
            <person name="Splivallo R."/>
            <person name="Traeger S."/>
            <person name="Wang M."/>
            <person name="Zifcakova L."/>
            <person name="Wipf D."/>
            <person name="Zambonelli A."/>
            <person name="Paolocci F."/>
            <person name="Nowrousian M."/>
            <person name="Ottonello S."/>
            <person name="Baldrian P."/>
            <person name="Spatafora J.W."/>
            <person name="Henrissat B."/>
            <person name="Nagy L.G."/>
            <person name="Aury J.M."/>
            <person name="Wincker P."/>
            <person name="Grigoriev I.V."/>
            <person name="Bonfante P."/>
            <person name="Martin F.M."/>
        </authorList>
    </citation>
    <scope>NUCLEOTIDE SEQUENCE [LARGE SCALE GENOMIC DNA]</scope>
    <source>
        <strain evidence="9 10">CCBAS932</strain>
    </source>
</reference>
<evidence type="ECO:0000313" key="10">
    <source>
        <dbReference type="Proteomes" id="UP000277580"/>
    </source>
</evidence>
<evidence type="ECO:0000259" key="8">
    <source>
        <dbReference type="PROSITE" id="PS50067"/>
    </source>
</evidence>
<keyword evidence="4 5" id="KW-0505">Motor protein</keyword>
<dbReference type="PANTHER" id="PTHR24115:SF1008">
    <property type="entry name" value="KINESIN-LIKE PROTEIN SUBITO"/>
    <property type="match status" value="1"/>
</dbReference>
<evidence type="ECO:0000256" key="2">
    <source>
        <dbReference type="ARBA" id="ARBA00022741"/>
    </source>
</evidence>
<dbReference type="PROSITE" id="PS50067">
    <property type="entry name" value="KINESIN_MOTOR_2"/>
    <property type="match status" value="1"/>
</dbReference>
<evidence type="ECO:0000256" key="1">
    <source>
        <dbReference type="ARBA" id="ARBA00022701"/>
    </source>
</evidence>
<accession>A0A3N4KWW7</accession>
<dbReference type="SMART" id="SM00129">
    <property type="entry name" value="KISc"/>
    <property type="match status" value="1"/>
</dbReference>
<dbReference type="Proteomes" id="UP000277580">
    <property type="component" value="Unassembled WGS sequence"/>
</dbReference>
<evidence type="ECO:0000256" key="4">
    <source>
        <dbReference type="ARBA" id="ARBA00023175"/>
    </source>
</evidence>
<protein>
    <submittedName>
        <fullName evidence="9">P-loop containing nucleoside triphosphate hydrolase protein</fullName>
    </submittedName>
</protein>
<keyword evidence="3 5" id="KW-0067">ATP-binding</keyword>
<keyword evidence="1" id="KW-0493">Microtubule</keyword>
<dbReference type="InterPro" id="IPR027417">
    <property type="entry name" value="P-loop_NTPase"/>
</dbReference>
<dbReference type="GO" id="GO:0016887">
    <property type="term" value="F:ATP hydrolysis activity"/>
    <property type="evidence" value="ECO:0007669"/>
    <property type="project" value="TreeGrafter"/>
</dbReference>
<gene>
    <name evidence="9" type="ORF">P167DRAFT_604494</name>
</gene>
<dbReference type="GO" id="GO:0003777">
    <property type="term" value="F:microtubule motor activity"/>
    <property type="evidence" value="ECO:0007669"/>
    <property type="project" value="InterPro"/>
</dbReference>
<dbReference type="SUPFAM" id="SSF52540">
    <property type="entry name" value="P-loop containing nucleoside triphosphate hydrolases"/>
    <property type="match status" value="1"/>
</dbReference>
<dbReference type="STRING" id="1392247.A0A3N4KWW7"/>
<keyword evidence="10" id="KW-1185">Reference proteome</keyword>
<name>A0A3N4KWW7_9PEZI</name>